<proteinExistence type="predicted"/>
<evidence type="ECO:0000313" key="2">
    <source>
        <dbReference type="Proteomes" id="UP000299102"/>
    </source>
</evidence>
<dbReference type="AlphaFoldDB" id="A0A4C1V7X7"/>
<name>A0A4C1V7X7_EUMVA</name>
<dbReference type="Proteomes" id="UP000299102">
    <property type="component" value="Unassembled WGS sequence"/>
</dbReference>
<dbReference type="EMBL" id="BGZK01000297">
    <property type="protein sequence ID" value="GBP34971.1"/>
    <property type="molecule type" value="Genomic_DNA"/>
</dbReference>
<organism evidence="1 2">
    <name type="scientific">Eumeta variegata</name>
    <name type="common">Bagworm moth</name>
    <name type="synonym">Eumeta japonica</name>
    <dbReference type="NCBI Taxonomy" id="151549"/>
    <lineage>
        <taxon>Eukaryota</taxon>
        <taxon>Metazoa</taxon>
        <taxon>Ecdysozoa</taxon>
        <taxon>Arthropoda</taxon>
        <taxon>Hexapoda</taxon>
        <taxon>Insecta</taxon>
        <taxon>Pterygota</taxon>
        <taxon>Neoptera</taxon>
        <taxon>Endopterygota</taxon>
        <taxon>Lepidoptera</taxon>
        <taxon>Glossata</taxon>
        <taxon>Ditrysia</taxon>
        <taxon>Tineoidea</taxon>
        <taxon>Psychidae</taxon>
        <taxon>Oiketicinae</taxon>
        <taxon>Eumeta</taxon>
    </lineage>
</organism>
<comment type="caution">
    <text evidence="1">The sequence shown here is derived from an EMBL/GenBank/DDBJ whole genome shotgun (WGS) entry which is preliminary data.</text>
</comment>
<accession>A0A4C1V7X7</accession>
<sequence length="79" mass="9225">MLHWRTKCHVRRSMWRVWYKKWDAATGDIHCDLCPNDGRVCCGQSALSRQGRRAAYGQVGAVHVIRASGMRRERLRSLR</sequence>
<protein>
    <submittedName>
        <fullName evidence="1">Uncharacterized protein</fullName>
    </submittedName>
</protein>
<evidence type="ECO:0000313" key="1">
    <source>
        <dbReference type="EMBL" id="GBP34971.1"/>
    </source>
</evidence>
<keyword evidence="2" id="KW-1185">Reference proteome</keyword>
<gene>
    <name evidence="1" type="ORF">EVAR_28436_1</name>
</gene>
<reference evidence="1 2" key="1">
    <citation type="journal article" date="2019" name="Commun. Biol.">
        <title>The bagworm genome reveals a unique fibroin gene that provides high tensile strength.</title>
        <authorList>
            <person name="Kono N."/>
            <person name="Nakamura H."/>
            <person name="Ohtoshi R."/>
            <person name="Tomita M."/>
            <person name="Numata K."/>
            <person name="Arakawa K."/>
        </authorList>
    </citation>
    <scope>NUCLEOTIDE SEQUENCE [LARGE SCALE GENOMIC DNA]</scope>
</reference>